<accession>A0AAU8T3V4</accession>
<dbReference type="EMBL" id="CP010026">
    <property type="protein sequence ID" value="AJZ61081.1"/>
    <property type="molecule type" value="Genomic_DNA"/>
</dbReference>
<name>A0AAU8T3V4_9BURK</name>
<organism evidence="2 3">
    <name type="scientific">Paraburkholderia fungorum</name>
    <dbReference type="NCBI Taxonomy" id="134537"/>
    <lineage>
        <taxon>Bacteria</taxon>
        <taxon>Pseudomonadati</taxon>
        <taxon>Pseudomonadota</taxon>
        <taxon>Betaproteobacteria</taxon>
        <taxon>Burkholderiales</taxon>
        <taxon>Burkholderiaceae</taxon>
        <taxon>Paraburkholderia</taxon>
    </lineage>
</organism>
<feature type="transmembrane region" description="Helical" evidence="1">
    <location>
        <begin position="91"/>
        <end position="114"/>
    </location>
</feature>
<gene>
    <name evidence="2" type="ORF">OI25_2961</name>
</gene>
<keyword evidence="1" id="KW-1133">Transmembrane helix</keyword>
<evidence type="ECO:0000313" key="2">
    <source>
        <dbReference type="EMBL" id="AJZ61081.1"/>
    </source>
</evidence>
<dbReference type="AlphaFoldDB" id="A0AAU8T3V4"/>
<dbReference type="KEGG" id="bfn:OI25_2961"/>
<protein>
    <submittedName>
        <fullName evidence="2">Membrane protein</fullName>
    </submittedName>
</protein>
<dbReference type="Proteomes" id="UP000032614">
    <property type="component" value="Chromosome 1"/>
</dbReference>
<reference evidence="2 3" key="1">
    <citation type="journal article" date="2015" name="Genome Announc.">
        <title>Complete genome sequences for 59 burkholderia isolates, both pathogenic and near neighbor.</title>
        <authorList>
            <person name="Johnson S.L."/>
            <person name="Bishop-Lilly K.A."/>
            <person name="Ladner J.T."/>
            <person name="Daligault H.E."/>
            <person name="Davenport K.W."/>
            <person name="Jaissle J."/>
            <person name="Frey K.G."/>
            <person name="Koroleva G.I."/>
            <person name="Bruce D.C."/>
            <person name="Coyne S.R."/>
            <person name="Broomall S.M."/>
            <person name="Li P.E."/>
            <person name="Teshima H."/>
            <person name="Gibbons H.S."/>
            <person name="Palacios G.F."/>
            <person name="Rosenzweig C.N."/>
            <person name="Redden C.L."/>
            <person name="Xu Y."/>
            <person name="Minogue T.D."/>
            <person name="Chain P.S."/>
        </authorList>
    </citation>
    <scope>NUCLEOTIDE SEQUENCE [LARGE SCALE GENOMIC DNA]</scope>
    <source>
        <strain evidence="2 3">ATCC BAA-463</strain>
    </source>
</reference>
<evidence type="ECO:0000256" key="1">
    <source>
        <dbReference type="SAM" id="Phobius"/>
    </source>
</evidence>
<evidence type="ECO:0000313" key="3">
    <source>
        <dbReference type="Proteomes" id="UP000032614"/>
    </source>
</evidence>
<sequence>MKLRFAAATLAVLALCYLGAGAPALALLLKPAVISDGLTLKAITYHWTNRFDQAMPEAELLASRFYVLVFAAVSVLAAISALKANRDAKSFAFAMGWSVVVLVVLVCAQTQAFYTVG</sequence>
<keyword evidence="1" id="KW-0812">Transmembrane</keyword>
<feature type="transmembrane region" description="Helical" evidence="1">
    <location>
        <begin position="65"/>
        <end position="84"/>
    </location>
</feature>
<proteinExistence type="predicted"/>
<keyword evidence="1" id="KW-0472">Membrane</keyword>